<dbReference type="Pfam" id="PF00067">
    <property type="entry name" value="p450"/>
    <property type="match status" value="1"/>
</dbReference>
<keyword evidence="10" id="KW-0472">Membrane</keyword>
<accession>A0A2T3B4Z5</accession>
<proteinExistence type="inferred from homology"/>
<evidence type="ECO:0000256" key="5">
    <source>
        <dbReference type="ARBA" id="ARBA00023002"/>
    </source>
</evidence>
<dbReference type="PRINTS" id="PR00385">
    <property type="entry name" value="P450"/>
</dbReference>
<evidence type="ECO:0000256" key="3">
    <source>
        <dbReference type="ARBA" id="ARBA00022617"/>
    </source>
</evidence>
<dbReference type="SUPFAM" id="SSF48264">
    <property type="entry name" value="Cytochrome P450"/>
    <property type="match status" value="1"/>
</dbReference>
<dbReference type="EMBL" id="KZ679010">
    <property type="protein sequence ID" value="PSS20710.1"/>
    <property type="molecule type" value="Genomic_DNA"/>
</dbReference>
<evidence type="ECO:0000256" key="4">
    <source>
        <dbReference type="ARBA" id="ARBA00022723"/>
    </source>
</evidence>
<evidence type="ECO:0000313" key="11">
    <source>
        <dbReference type="EMBL" id="PSS20710.1"/>
    </source>
</evidence>
<keyword evidence="3 8" id="KW-0349">Heme</keyword>
<sequence>MSLSKVLETVRGAEVFSLSAGIGIFFNVILVWYVVEYYRDPLHLRRFPAAHPTAGFSAAWTMVHCWKLKRFWGIHKAHERVGPIVRIQPDHVSFNVGEAIEEIYGHGKDLTKAPFYDTLASYQRSMFDTTDRAEHGQKRKYVAHMFAPMTVKNLEDVVVDTTKSLFRVFDRYADMKQPEWLNMRHWISMYAFDIIGDLGFGEKLGCLQRGDDIMKAQTRKGKIYDVSGMRGVYDGGAYNVFWGQASSFLKWTKWMTQWTTGRFFADAFFDVAIYLVKRRVPAEDVAEYEKNRRFDLFQRLVIDKKGKAMDLEFEELFAEAAVLMIAGSDTSGTGLCNTILYLAKHPDKLAKLQAEVDTAISPNTLVAKHDDVKDLPYLRACIDESLRLRPPNAQGLPRTVSKNGAMVQGYYMKPGTVVSVPTYSIHRNEKYFKNAEAFIPERWIDNPDEKEAYNLKKYVIPFSAGSRACIGRNLAYLELQVALASIVHRYSFELKDPHEDVEIFERFNSNPRDFYVKVNYRTPNVPAISS</sequence>
<evidence type="ECO:0000256" key="2">
    <source>
        <dbReference type="ARBA" id="ARBA00010617"/>
    </source>
</evidence>
<dbReference type="GO" id="GO:0020037">
    <property type="term" value="F:heme binding"/>
    <property type="evidence" value="ECO:0007669"/>
    <property type="project" value="InterPro"/>
</dbReference>
<keyword evidence="7 9" id="KW-0503">Monooxygenase</keyword>
<keyword evidence="5 9" id="KW-0560">Oxidoreductase</keyword>
<dbReference type="PROSITE" id="PS00086">
    <property type="entry name" value="CYTOCHROME_P450"/>
    <property type="match status" value="1"/>
</dbReference>
<dbReference type="InterPro" id="IPR036396">
    <property type="entry name" value="Cyt_P450_sf"/>
</dbReference>
<keyword evidence="10" id="KW-1133">Transmembrane helix</keyword>
<dbReference type="CDD" id="cd11061">
    <property type="entry name" value="CYP67-like"/>
    <property type="match status" value="1"/>
</dbReference>
<evidence type="ECO:0000256" key="9">
    <source>
        <dbReference type="RuleBase" id="RU000461"/>
    </source>
</evidence>
<dbReference type="PRINTS" id="PR00463">
    <property type="entry name" value="EP450I"/>
</dbReference>
<dbReference type="GO" id="GO:0004497">
    <property type="term" value="F:monooxygenase activity"/>
    <property type="evidence" value="ECO:0007669"/>
    <property type="project" value="UniProtKB-KW"/>
</dbReference>
<keyword evidence="10" id="KW-0812">Transmembrane</keyword>
<keyword evidence="4 8" id="KW-0479">Metal-binding</keyword>
<dbReference type="RefSeq" id="XP_024721980.1">
    <property type="nucleotide sequence ID" value="XM_024869222.1"/>
</dbReference>
<comment type="cofactor">
    <cofactor evidence="1 8">
        <name>heme</name>
        <dbReference type="ChEBI" id="CHEBI:30413"/>
    </cofactor>
</comment>
<dbReference type="InterPro" id="IPR017972">
    <property type="entry name" value="Cyt_P450_CS"/>
</dbReference>
<dbReference type="InterPro" id="IPR002401">
    <property type="entry name" value="Cyt_P450_E_grp-I"/>
</dbReference>
<organism evidence="11 12">
    <name type="scientific">Amorphotheca resinae ATCC 22711</name>
    <dbReference type="NCBI Taxonomy" id="857342"/>
    <lineage>
        <taxon>Eukaryota</taxon>
        <taxon>Fungi</taxon>
        <taxon>Dikarya</taxon>
        <taxon>Ascomycota</taxon>
        <taxon>Pezizomycotina</taxon>
        <taxon>Leotiomycetes</taxon>
        <taxon>Helotiales</taxon>
        <taxon>Amorphothecaceae</taxon>
        <taxon>Amorphotheca</taxon>
    </lineage>
</organism>
<dbReference type="InterPro" id="IPR050121">
    <property type="entry name" value="Cytochrome_P450_monoxygenase"/>
</dbReference>
<dbReference type="AlphaFoldDB" id="A0A2T3B4Z5"/>
<evidence type="ECO:0000313" key="12">
    <source>
        <dbReference type="Proteomes" id="UP000241818"/>
    </source>
</evidence>
<dbReference type="GO" id="GO:0005506">
    <property type="term" value="F:iron ion binding"/>
    <property type="evidence" value="ECO:0007669"/>
    <property type="project" value="InterPro"/>
</dbReference>
<dbReference type="GeneID" id="36577303"/>
<dbReference type="OrthoDB" id="2789670at2759"/>
<evidence type="ECO:0000256" key="8">
    <source>
        <dbReference type="PIRSR" id="PIRSR602401-1"/>
    </source>
</evidence>
<keyword evidence="12" id="KW-1185">Reference proteome</keyword>
<dbReference type="InterPro" id="IPR001128">
    <property type="entry name" value="Cyt_P450"/>
</dbReference>
<dbReference type="InParanoid" id="A0A2T3B4Z5"/>
<dbReference type="PANTHER" id="PTHR24305:SF29">
    <property type="entry name" value="BENZOATE-PARA-HYDROXYLASE"/>
    <property type="match status" value="1"/>
</dbReference>
<feature type="transmembrane region" description="Helical" evidence="10">
    <location>
        <begin position="15"/>
        <end position="35"/>
    </location>
</feature>
<protein>
    <recommendedName>
        <fullName evidence="13">Cytochrome P450 monooxygenase</fullName>
    </recommendedName>
</protein>
<dbReference type="GO" id="GO:0016705">
    <property type="term" value="F:oxidoreductase activity, acting on paired donors, with incorporation or reduction of molecular oxygen"/>
    <property type="evidence" value="ECO:0007669"/>
    <property type="project" value="InterPro"/>
</dbReference>
<evidence type="ECO:0000256" key="10">
    <source>
        <dbReference type="SAM" id="Phobius"/>
    </source>
</evidence>
<evidence type="ECO:0008006" key="13">
    <source>
        <dbReference type="Google" id="ProtNLM"/>
    </source>
</evidence>
<dbReference type="STRING" id="857342.A0A2T3B4Z5"/>
<evidence type="ECO:0000256" key="7">
    <source>
        <dbReference type="ARBA" id="ARBA00023033"/>
    </source>
</evidence>
<feature type="binding site" description="axial binding residue" evidence="8">
    <location>
        <position position="469"/>
    </location>
    <ligand>
        <name>heme</name>
        <dbReference type="ChEBI" id="CHEBI:30413"/>
    </ligand>
    <ligandPart>
        <name>Fe</name>
        <dbReference type="ChEBI" id="CHEBI:18248"/>
    </ligandPart>
</feature>
<keyword evidence="6 8" id="KW-0408">Iron</keyword>
<evidence type="ECO:0000256" key="6">
    <source>
        <dbReference type="ARBA" id="ARBA00023004"/>
    </source>
</evidence>
<gene>
    <name evidence="11" type="ORF">M430DRAFT_66374</name>
</gene>
<comment type="similarity">
    <text evidence="2 9">Belongs to the cytochrome P450 family.</text>
</comment>
<evidence type="ECO:0000256" key="1">
    <source>
        <dbReference type="ARBA" id="ARBA00001971"/>
    </source>
</evidence>
<dbReference type="PANTHER" id="PTHR24305">
    <property type="entry name" value="CYTOCHROME P450"/>
    <property type="match status" value="1"/>
</dbReference>
<name>A0A2T3B4Z5_AMORE</name>
<reference evidence="11 12" key="1">
    <citation type="journal article" date="2018" name="New Phytol.">
        <title>Comparative genomics and transcriptomics depict ericoid mycorrhizal fungi as versatile saprotrophs and plant mutualists.</title>
        <authorList>
            <person name="Martino E."/>
            <person name="Morin E."/>
            <person name="Grelet G.A."/>
            <person name="Kuo A."/>
            <person name="Kohler A."/>
            <person name="Daghino S."/>
            <person name="Barry K.W."/>
            <person name="Cichocki N."/>
            <person name="Clum A."/>
            <person name="Dockter R.B."/>
            <person name="Hainaut M."/>
            <person name="Kuo R.C."/>
            <person name="LaButti K."/>
            <person name="Lindahl B.D."/>
            <person name="Lindquist E.A."/>
            <person name="Lipzen A."/>
            <person name="Khouja H.R."/>
            <person name="Magnuson J."/>
            <person name="Murat C."/>
            <person name="Ohm R.A."/>
            <person name="Singer S.W."/>
            <person name="Spatafora J.W."/>
            <person name="Wang M."/>
            <person name="Veneault-Fourrey C."/>
            <person name="Henrissat B."/>
            <person name="Grigoriev I.V."/>
            <person name="Martin F.M."/>
            <person name="Perotto S."/>
        </authorList>
    </citation>
    <scope>NUCLEOTIDE SEQUENCE [LARGE SCALE GENOMIC DNA]</scope>
    <source>
        <strain evidence="11 12">ATCC 22711</strain>
    </source>
</reference>
<dbReference type="Proteomes" id="UP000241818">
    <property type="component" value="Unassembled WGS sequence"/>
</dbReference>
<dbReference type="Gene3D" id="1.10.630.10">
    <property type="entry name" value="Cytochrome P450"/>
    <property type="match status" value="1"/>
</dbReference>